<dbReference type="Proteomes" id="UP000789375">
    <property type="component" value="Unassembled WGS sequence"/>
</dbReference>
<proteinExistence type="predicted"/>
<protein>
    <submittedName>
        <fullName evidence="1">595_t:CDS:1</fullName>
    </submittedName>
</protein>
<evidence type="ECO:0000313" key="1">
    <source>
        <dbReference type="EMBL" id="CAG8465607.1"/>
    </source>
</evidence>
<comment type="caution">
    <text evidence="1">The sequence shown here is derived from an EMBL/GenBank/DDBJ whole genome shotgun (WGS) entry which is preliminary data.</text>
</comment>
<evidence type="ECO:0000313" key="2">
    <source>
        <dbReference type="Proteomes" id="UP000789375"/>
    </source>
</evidence>
<keyword evidence="2" id="KW-1185">Reference proteome</keyword>
<dbReference type="EMBL" id="CAJVPP010000288">
    <property type="protein sequence ID" value="CAG8465607.1"/>
    <property type="molecule type" value="Genomic_DNA"/>
</dbReference>
<name>A0A9N8VVD3_FUNMO</name>
<sequence length="43" mass="4705">MNPTTTVVANPSTITIGTTKNPDGVKLIYADFIFWAVDQGFFI</sequence>
<accession>A0A9N8VVD3</accession>
<reference evidence="1" key="1">
    <citation type="submission" date="2021-06" db="EMBL/GenBank/DDBJ databases">
        <authorList>
            <person name="Kallberg Y."/>
            <person name="Tangrot J."/>
            <person name="Rosling A."/>
        </authorList>
    </citation>
    <scope>NUCLEOTIDE SEQUENCE</scope>
    <source>
        <strain evidence="1">87-6 pot B 2015</strain>
    </source>
</reference>
<organism evidence="1 2">
    <name type="scientific">Funneliformis mosseae</name>
    <name type="common">Endomycorrhizal fungus</name>
    <name type="synonym">Glomus mosseae</name>
    <dbReference type="NCBI Taxonomy" id="27381"/>
    <lineage>
        <taxon>Eukaryota</taxon>
        <taxon>Fungi</taxon>
        <taxon>Fungi incertae sedis</taxon>
        <taxon>Mucoromycota</taxon>
        <taxon>Glomeromycotina</taxon>
        <taxon>Glomeromycetes</taxon>
        <taxon>Glomerales</taxon>
        <taxon>Glomeraceae</taxon>
        <taxon>Funneliformis</taxon>
    </lineage>
</organism>
<dbReference type="AlphaFoldDB" id="A0A9N8VVD3"/>
<gene>
    <name evidence="1" type="ORF">FMOSSE_LOCUS2260</name>
</gene>